<gene>
    <name evidence="1" type="ORF">Ddye_029465</name>
</gene>
<reference evidence="1" key="1">
    <citation type="journal article" date="2023" name="Plant J.">
        <title>Genome sequences and population genomics provide insights into the demographic history, inbreeding, and mutation load of two 'living fossil' tree species of Dipteronia.</title>
        <authorList>
            <person name="Feng Y."/>
            <person name="Comes H.P."/>
            <person name="Chen J."/>
            <person name="Zhu S."/>
            <person name="Lu R."/>
            <person name="Zhang X."/>
            <person name="Li P."/>
            <person name="Qiu J."/>
            <person name="Olsen K.M."/>
            <person name="Qiu Y."/>
        </authorList>
    </citation>
    <scope>NUCLEOTIDE SEQUENCE</scope>
    <source>
        <strain evidence="1">KIB01</strain>
    </source>
</reference>
<evidence type="ECO:0000313" key="2">
    <source>
        <dbReference type="Proteomes" id="UP001280121"/>
    </source>
</evidence>
<organism evidence="1 2">
    <name type="scientific">Dipteronia dyeriana</name>
    <dbReference type="NCBI Taxonomy" id="168575"/>
    <lineage>
        <taxon>Eukaryota</taxon>
        <taxon>Viridiplantae</taxon>
        <taxon>Streptophyta</taxon>
        <taxon>Embryophyta</taxon>
        <taxon>Tracheophyta</taxon>
        <taxon>Spermatophyta</taxon>
        <taxon>Magnoliopsida</taxon>
        <taxon>eudicotyledons</taxon>
        <taxon>Gunneridae</taxon>
        <taxon>Pentapetalae</taxon>
        <taxon>rosids</taxon>
        <taxon>malvids</taxon>
        <taxon>Sapindales</taxon>
        <taxon>Sapindaceae</taxon>
        <taxon>Hippocastanoideae</taxon>
        <taxon>Acereae</taxon>
        <taxon>Dipteronia</taxon>
    </lineage>
</organism>
<name>A0AAD9TFL1_9ROSI</name>
<evidence type="ECO:0000313" key="1">
    <source>
        <dbReference type="EMBL" id="KAK2634673.1"/>
    </source>
</evidence>
<dbReference type="AlphaFoldDB" id="A0AAD9TFL1"/>
<protein>
    <submittedName>
        <fullName evidence="1">Uncharacterized protein</fullName>
    </submittedName>
</protein>
<proteinExistence type="predicted"/>
<keyword evidence="2" id="KW-1185">Reference proteome</keyword>
<accession>A0AAD9TFL1</accession>
<sequence>MVCLESIKLRYEAPDALAWNHDSSGLFTVRSFWRCLEDNNVRNNECPMCEAVKVKSSPVVSLPPISEFYFNVDGSAMGCLGEVGIRGVLRDVRAWIKCSDFGNLRLVHLIYDIRQFLKNMPSVDIKYMPKELNSFTDSLTKAASSVSRNRLE</sequence>
<dbReference type="EMBL" id="JANJYI010000009">
    <property type="protein sequence ID" value="KAK2634673.1"/>
    <property type="molecule type" value="Genomic_DNA"/>
</dbReference>
<comment type="caution">
    <text evidence="1">The sequence shown here is derived from an EMBL/GenBank/DDBJ whole genome shotgun (WGS) entry which is preliminary data.</text>
</comment>
<dbReference type="Proteomes" id="UP001280121">
    <property type="component" value="Unassembled WGS sequence"/>
</dbReference>